<protein>
    <submittedName>
        <fullName evidence="2">Uncharacterized protein</fullName>
    </submittedName>
</protein>
<organism evidence="2 3">
    <name type="scientific">Staurois parvus</name>
    <dbReference type="NCBI Taxonomy" id="386267"/>
    <lineage>
        <taxon>Eukaryota</taxon>
        <taxon>Metazoa</taxon>
        <taxon>Chordata</taxon>
        <taxon>Craniata</taxon>
        <taxon>Vertebrata</taxon>
        <taxon>Euteleostomi</taxon>
        <taxon>Amphibia</taxon>
        <taxon>Batrachia</taxon>
        <taxon>Anura</taxon>
        <taxon>Neobatrachia</taxon>
        <taxon>Ranoidea</taxon>
        <taxon>Ranidae</taxon>
        <taxon>Staurois</taxon>
    </lineage>
</organism>
<gene>
    <name evidence="2" type="ORF">SPARVUS_LOCUS3961392</name>
</gene>
<comment type="caution">
    <text evidence="2">The sequence shown here is derived from an EMBL/GenBank/DDBJ whole genome shotgun (WGS) entry which is preliminary data.</text>
</comment>
<keyword evidence="1" id="KW-1133">Transmembrane helix</keyword>
<keyword evidence="1" id="KW-0472">Membrane</keyword>
<evidence type="ECO:0000313" key="3">
    <source>
        <dbReference type="Proteomes" id="UP001162483"/>
    </source>
</evidence>
<proteinExistence type="predicted"/>
<dbReference type="Proteomes" id="UP001162483">
    <property type="component" value="Unassembled WGS sequence"/>
</dbReference>
<feature type="non-terminal residue" evidence="2">
    <location>
        <position position="67"/>
    </location>
</feature>
<reference evidence="2" key="1">
    <citation type="submission" date="2023-05" db="EMBL/GenBank/DDBJ databases">
        <authorList>
            <person name="Stuckert A."/>
        </authorList>
    </citation>
    <scope>NUCLEOTIDE SEQUENCE</scope>
</reference>
<name>A0ABN9C0Q5_9NEOB</name>
<keyword evidence="3" id="KW-1185">Reference proteome</keyword>
<keyword evidence="1" id="KW-0812">Transmembrane</keyword>
<evidence type="ECO:0000256" key="1">
    <source>
        <dbReference type="SAM" id="Phobius"/>
    </source>
</evidence>
<feature type="transmembrane region" description="Helical" evidence="1">
    <location>
        <begin position="20"/>
        <end position="45"/>
    </location>
</feature>
<evidence type="ECO:0000313" key="2">
    <source>
        <dbReference type="EMBL" id="CAI9552962.1"/>
    </source>
</evidence>
<dbReference type="EMBL" id="CATNWA010006848">
    <property type="protein sequence ID" value="CAI9552962.1"/>
    <property type="molecule type" value="Genomic_DNA"/>
</dbReference>
<accession>A0ABN9C0Q5</accession>
<sequence length="67" mass="7365">MALGRKGLTRGAIKGLTECWFYYGAMCLCFTVFTMLCMAGLCTAIQSSVHKLTGRRTVLFTESSPPH</sequence>